<evidence type="ECO:0000313" key="1">
    <source>
        <dbReference type="EMBL" id="MPN55965.1"/>
    </source>
</evidence>
<comment type="caution">
    <text evidence="1">The sequence shown here is derived from an EMBL/GenBank/DDBJ whole genome shotgun (WGS) entry which is preliminary data.</text>
</comment>
<reference evidence="1" key="1">
    <citation type="submission" date="2019-08" db="EMBL/GenBank/DDBJ databases">
        <authorList>
            <person name="Kucharzyk K."/>
            <person name="Murdoch R.W."/>
            <person name="Higgins S."/>
            <person name="Loffler F."/>
        </authorList>
    </citation>
    <scope>NUCLEOTIDE SEQUENCE</scope>
</reference>
<sequence>MQVTGEHTLLHDIRFLSGSPFIIHIHRPAVERNGTVVNHTDVFIAYFFVQLIREDRDILTVEVGLKSMTDSLVQQNA</sequence>
<protein>
    <submittedName>
        <fullName evidence="1">Uncharacterized protein</fullName>
    </submittedName>
</protein>
<gene>
    <name evidence="1" type="ORF">SDC9_203649</name>
</gene>
<dbReference type="AlphaFoldDB" id="A0A645IX18"/>
<name>A0A645IX18_9ZZZZ</name>
<organism evidence="1">
    <name type="scientific">bioreactor metagenome</name>
    <dbReference type="NCBI Taxonomy" id="1076179"/>
    <lineage>
        <taxon>unclassified sequences</taxon>
        <taxon>metagenomes</taxon>
        <taxon>ecological metagenomes</taxon>
    </lineage>
</organism>
<dbReference type="EMBL" id="VSSQ01125783">
    <property type="protein sequence ID" value="MPN55965.1"/>
    <property type="molecule type" value="Genomic_DNA"/>
</dbReference>
<accession>A0A645IX18</accession>
<proteinExistence type="predicted"/>